<evidence type="ECO:0000313" key="4">
    <source>
        <dbReference type="EMBL" id="CAD7650219.1"/>
    </source>
</evidence>
<dbReference type="PANTHER" id="PTHR46156:SF1">
    <property type="entry name" value="ZINC FINGER CCCH DOMAIN-CONTAINING PROTEIN 3"/>
    <property type="match status" value="1"/>
</dbReference>
<keyword evidence="1" id="KW-0479">Metal-binding</keyword>
<dbReference type="Proteomes" id="UP000728032">
    <property type="component" value="Unassembled WGS sequence"/>
</dbReference>
<proteinExistence type="predicted"/>
<gene>
    <name evidence="4" type="ORF">ONB1V03_LOCUS7691</name>
</gene>
<keyword evidence="1" id="KW-0863">Zinc-finger</keyword>
<evidence type="ECO:0000256" key="1">
    <source>
        <dbReference type="PROSITE-ProRule" id="PRU00723"/>
    </source>
</evidence>
<feature type="region of interest" description="Disordered" evidence="2">
    <location>
        <begin position="185"/>
        <end position="209"/>
    </location>
</feature>
<accession>A0A7R9LYP3</accession>
<keyword evidence="1" id="KW-0862">Zinc</keyword>
<feature type="zinc finger region" description="C3H1-type" evidence="1">
    <location>
        <begin position="68"/>
        <end position="93"/>
    </location>
</feature>
<dbReference type="EMBL" id="OC918849">
    <property type="protein sequence ID" value="CAD7650219.1"/>
    <property type="molecule type" value="Genomic_DNA"/>
</dbReference>
<organism evidence="4">
    <name type="scientific">Oppiella nova</name>
    <dbReference type="NCBI Taxonomy" id="334625"/>
    <lineage>
        <taxon>Eukaryota</taxon>
        <taxon>Metazoa</taxon>
        <taxon>Ecdysozoa</taxon>
        <taxon>Arthropoda</taxon>
        <taxon>Chelicerata</taxon>
        <taxon>Arachnida</taxon>
        <taxon>Acari</taxon>
        <taxon>Acariformes</taxon>
        <taxon>Sarcoptiformes</taxon>
        <taxon>Oribatida</taxon>
        <taxon>Brachypylina</taxon>
        <taxon>Oppioidea</taxon>
        <taxon>Oppiidae</taxon>
        <taxon>Oppiella</taxon>
    </lineage>
</organism>
<feature type="domain" description="C3H1-type" evidence="3">
    <location>
        <begin position="68"/>
        <end position="93"/>
    </location>
</feature>
<evidence type="ECO:0000259" key="3">
    <source>
        <dbReference type="PROSITE" id="PS50103"/>
    </source>
</evidence>
<name>A0A7R9LYP3_9ACAR</name>
<keyword evidence="5" id="KW-1185">Reference proteome</keyword>
<dbReference type="PROSITE" id="PS50103">
    <property type="entry name" value="ZF_C3H1"/>
    <property type="match status" value="1"/>
</dbReference>
<protein>
    <recommendedName>
        <fullName evidence="3">C3H1-type domain-containing protein</fullName>
    </recommendedName>
</protein>
<reference evidence="4" key="1">
    <citation type="submission" date="2020-11" db="EMBL/GenBank/DDBJ databases">
        <authorList>
            <person name="Tran Van P."/>
        </authorList>
    </citation>
    <scope>NUCLEOTIDE SEQUENCE</scope>
</reference>
<dbReference type="OrthoDB" id="3247158at2759"/>
<evidence type="ECO:0000313" key="5">
    <source>
        <dbReference type="Proteomes" id="UP000728032"/>
    </source>
</evidence>
<sequence length="323" mass="36426">MSHNTINANTNRYNNNRLHNNNNSYHNMSNKLALVKRSRFTLKRLAAARRSTTTATNGQAVGPKAPVVEMPVCQYYLEGRCSNDDCPYRHVNVNANARVCQLYLQGHCPLGDKVYPLLFPARPPIPVVFVILSATVPPRTLFSRPPVPHTCVRVSQCKSSHRFVGKSNAKNKFITKLIKRAKLGPKTGAKPATQHQTNGASHRQHRHHHYHRRSLSNSIHVDLQCQTAGADHSLPPYIPISADTTDTSDREAIMFATNSNECNELVVNSNQSHRVLTNRRQKYFWLESDDECSGDEDRDVSMRPDSVTARCRPSIRVVPNFML</sequence>
<evidence type="ECO:0000256" key="2">
    <source>
        <dbReference type="SAM" id="MobiDB-lite"/>
    </source>
</evidence>
<dbReference type="GO" id="GO:0008270">
    <property type="term" value="F:zinc ion binding"/>
    <property type="evidence" value="ECO:0007669"/>
    <property type="project" value="UniProtKB-KW"/>
</dbReference>
<dbReference type="AlphaFoldDB" id="A0A7R9LYP3"/>
<dbReference type="InterPro" id="IPR000571">
    <property type="entry name" value="Znf_CCCH"/>
</dbReference>
<dbReference type="EMBL" id="CAJPVJ010004024">
    <property type="protein sequence ID" value="CAG2168199.1"/>
    <property type="molecule type" value="Genomic_DNA"/>
</dbReference>
<dbReference type="PANTHER" id="PTHR46156">
    <property type="entry name" value="CCCH ZINGC FINGER"/>
    <property type="match status" value="1"/>
</dbReference>
<dbReference type="Gene3D" id="4.10.1000.10">
    <property type="entry name" value="Zinc finger, CCCH-type"/>
    <property type="match status" value="1"/>
</dbReference>